<feature type="domain" description="Beta-ketoacyl-[acyl-carrier-protein] synthase III N-terminal" evidence="11">
    <location>
        <begin position="104"/>
        <end position="181"/>
    </location>
</feature>
<accession>A0A381WMZ9</accession>
<name>A0A381WMZ9_9ZZZZ</name>
<protein>
    <recommendedName>
        <fullName evidence="13">Beta-ketoacyl-[acyl-carrier-protein] synthase III C-terminal domain-containing protein</fullName>
    </recommendedName>
</protein>
<keyword evidence="4" id="KW-0444">Lipid biosynthesis</keyword>
<keyword evidence="9" id="KW-0012">Acyltransferase</keyword>
<dbReference type="Pfam" id="PF08541">
    <property type="entry name" value="ACP_syn_III_C"/>
    <property type="match status" value="1"/>
</dbReference>
<evidence type="ECO:0000256" key="9">
    <source>
        <dbReference type="ARBA" id="ARBA00023315"/>
    </source>
</evidence>
<comment type="pathway">
    <text evidence="1">Lipid metabolism.</text>
</comment>
<evidence type="ECO:0000256" key="6">
    <source>
        <dbReference type="ARBA" id="ARBA00022832"/>
    </source>
</evidence>
<comment type="similarity">
    <text evidence="2">Belongs to the thiolase-like superfamily. FabH family.</text>
</comment>
<keyword evidence="3" id="KW-0963">Cytoplasm</keyword>
<gene>
    <name evidence="12" type="ORF">METZ01_LOCUS106699</name>
</gene>
<organism evidence="12">
    <name type="scientific">marine metagenome</name>
    <dbReference type="NCBI Taxonomy" id="408172"/>
    <lineage>
        <taxon>unclassified sequences</taxon>
        <taxon>metagenomes</taxon>
        <taxon>ecological metagenomes</taxon>
    </lineage>
</organism>
<keyword evidence="6" id="KW-0276">Fatty acid metabolism</keyword>
<dbReference type="PANTHER" id="PTHR34069">
    <property type="entry name" value="3-OXOACYL-[ACYL-CARRIER-PROTEIN] SYNTHASE 3"/>
    <property type="match status" value="1"/>
</dbReference>
<evidence type="ECO:0000313" key="12">
    <source>
        <dbReference type="EMBL" id="SVA53845.1"/>
    </source>
</evidence>
<dbReference type="InterPro" id="IPR013747">
    <property type="entry name" value="ACP_syn_III_C"/>
</dbReference>
<keyword evidence="8" id="KW-0275">Fatty acid biosynthesis</keyword>
<dbReference type="Pfam" id="PF08545">
    <property type="entry name" value="ACP_syn_III"/>
    <property type="match status" value="1"/>
</dbReference>
<reference evidence="12" key="1">
    <citation type="submission" date="2018-05" db="EMBL/GenBank/DDBJ databases">
        <authorList>
            <person name="Lanie J.A."/>
            <person name="Ng W.-L."/>
            <person name="Kazmierczak K.M."/>
            <person name="Andrzejewski T.M."/>
            <person name="Davidsen T.M."/>
            <person name="Wayne K.J."/>
            <person name="Tettelin H."/>
            <person name="Glass J.I."/>
            <person name="Rusch D."/>
            <person name="Podicherti R."/>
            <person name="Tsui H.-C.T."/>
            <person name="Winkler M.E."/>
        </authorList>
    </citation>
    <scope>NUCLEOTIDE SEQUENCE</scope>
</reference>
<dbReference type="GO" id="GO:0006633">
    <property type="term" value="P:fatty acid biosynthetic process"/>
    <property type="evidence" value="ECO:0007669"/>
    <property type="project" value="UniProtKB-KW"/>
</dbReference>
<sequence>MGIEITGWGKCTPPSILTNDDLSTILDTNDEWITSRTGVKERRIAHTSLSDMGAVAAQHALASANKDPKDIDAVIMATCTPQYIIPSTASIIQKKIGNNTAASFDFNSACSGFVYGLTTAYALISSGVMKNILLVGGEKVSFFLDWSARDTAVLFGDAAGAVVIESVDTDSKLYSSKLTCDPFLGEALMLKNFGSSMKFDKDKDSYFFGISFVGQEVFKNAVKTMARLAEEALADANLTIDDIDLCIPHQANLRILEATAKRCNFPMEKMIVNLDKYGNTSAGSIPIALTEALEENKVKPNSKMLFLAFGGGLTGAAAIIDWGSKVTSI</sequence>
<keyword evidence="7" id="KW-0443">Lipid metabolism</keyword>
<dbReference type="GO" id="GO:0044550">
    <property type="term" value="P:secondary metabolite biosynthetic process"/>
    <property type="evidence" value="ECO:0007669"/>
    <property type="project" value="TreeGrafter"/>
</dbReference>
<evidence type="ECO:0008006" key="13">
    <source>
        <dbReference type="Google" id="ProtNLM"/>
    </source>
</evidence>
<dbReference type="CDD" id="cd00830">
    <property type="entry name" value="KAS_III"/>
    <property type="match status" value="1"/>
</dbReference>
<evidence type="ECO:0000256" key="2">
    <source>
        <dbReference type="ARBA" id="ARBA00008642"/>
    </source>
</evidence>
<dbReference type="NCBIfam" id="TIGR00747">
    <property type="entry name" value="fabH"/>
    <property type="match status" value="1"/>
</dbReference>
<dbReference type="NCBIfam" id="NF006829">
    <property type="entry name" value="PRK09352.1"/>
    <property type="match status" value="1"/>
</dbReference>
<evidence type="ECO:0000256" key="8">
    <source>
        <dbReference type="ARBA" id="ARBA00023160"/>
    </source>
</evidence>
<dbReference type="PANTHER" id="PTHR34069:SF2">
    <property type="entry name" value="BETA-KETOACYL-[ACYL-CARRIER-PROTEIN] SYNTHASE III"/>
    <property type="match status" value="1"/>
</dbReference>
<feature type="non-terminal residue" evidence="12">
    <location>
        <position position="329"/>
    </location>
</feature>
<dbReference type="GO" id="GO:0004315">
    <property type="term" value="F:3-oxoacyl-[acyl-carrier-protein] synthase activity"/>
    <property type="evidence" value="ECO:0007669"/>
    <property type="project" value="InterPro"/>
</dbReference>
<evidence type="ECO:0000256" key="1">
    <source>
        <dbReference type="ARBA" id="ARBA00005189"/>
    </source>
</evidence>
<dbReference type="SUPFAM" id="SSF53901">
    <property type="entry name" value="Thiolase-like"/>
    <property type="match status" value="1"/>
</dbReference>
<dbReference type="InterPro" id="IPR013751">
    <property type="entry name" value="ACP_syn_III_N"/>
</dbReference>
<evidence type="ECO:0000259" key="10">
    <source>
        <dbReference type="Pfam" id="PF08541"/>
    </source>
</evidence>
<dbReference type="EMBL" id="UINC01012311">
    <property type="protein sequence ID" value="SVA53845.1"/>
    <property type="molecule type" value="Genomic_DNA"/>
</dbReference>
<dbReference type="HAMAP" id="MF_01815">
    <property type="entry name" value="FabH"/>
    <property type="match status" value="1"/>
</dbReference>
<dbReference type="InterPro" id="IPR004655">
    <property type="entry name" value="FabH"/>
</dbReference>
<evidence type="ECO:0000256" key="3">
    <source>
        <dbReference type="ARBA" id="ARBA00022490"/>
    </source>
</evidence>
<evidence type="ECO:0000256" key="7">
    <source>
        <dbReference type="ARBA" id="ARBA00023098"/>
    </source>
</evidence>
<dbReference type="Gene3D" id="3.40.47.10">
    <property type="match status" value="1"/>
</dbReference>
<keyword evidence="5" id="KW-0808">Transferase</keyword>
<evidence type="ECO:0000259" key="11">
    <source>
        <dbReference type="Pfam" id="PF08545"/>
    </source>
</evidence>
<feature type="domain" description="Beta-ketoacyl-[acyl-carrier-protein] synthase III C-terminal" evidence="10">
    <location>
        <begin position="233"/>
        <end position="322"/>
    </location>
</feature>
<dbReference type="InterPro" id="IPR016039">
    <property type="entry name" value="Thiolase-like"/>
</dbReference>
<dbReference type="AlphaFoldDB" id="A0A381WMZ9"/>
<evidence type="ECO:0000256" key="5">
    <source>
        <dbReference type="ARBA" id="ARBA00022679"/>
    </source>
</evidence>
<evidence type="ECO:0000256" key="4">
    <source>
        <dbReference type="ARBA" id="ARBA00022516"/>
    </source>
</evidence>
<proteinExistence type="inferred from homology"/>